<proteinExistence type="predicted"/>
<dbReference type="InterPro" id="IPR011990">
    <property type="entry name" value="TPR-like_helical_dom_sf"/>
</dbReference>
<dbReference type="InterPro" id="IPR013105">
    <property type="entry name" value="TPR_2"/>
</dbReference>
<dbReference type="PROSITE" id="PS50005">
    <property type="entry name" value="TPR"/>
    <property type="match status" value="1"/>
</dbReference>
<evidence type="ECO:0000256" key="2">
    <source>
        <dbReference type="ARBA" id="ARBA00022803"/>
    </source>
</evidence>
<organism evidence="3">
    <name type="scientific">hydrothermal vent metagenome</name>
    <dbReference type="NCBI Taxonomy" id="652676"/>
    <lineage>
        <taxon>unclassified sequences</taxon>
        <taxon>metagenomes</taxon>
        <taxon>ecological metagenomes</taxon>
    </lineage>
</organism>
<keyword evidence="1" id="KW-0677">Repeat</keyword>
<dbReference type="Pfam" id="PF14559">
    <property type="entry name" value="TPR_19"/>
    <property type="match status" value="1"/>
</dbReference>
<name>A0A3B0XFU4_9ZZZZ</name>
<dbReference type="AlphaFoldDB" id="A0A3B0XFU4"/>
<evidence type="ECO:0000256" key="1">
    <source>
        <dbReference type="ARBA" id="ARBA00022737"/>
    </source>
</evidence>
<dbReference type="Gene3D" id="1.25.40.10">
    <property type="entry name" value="Tetratricopeptide repeat domain"/>
    <property type="match status" value="1"/>
</dbReference>
<protein>
    <submittedName>
        <fullName evidence="3">Uncharacterized protein</fullName>
    </submittedName>
</protein>
<dbReference type="InterPro" id="IPR019734">
    <property type="entry name" value="TPR_rpt"/>
</dbReference>
<accession>A0A3B0XFU4</accession>
<evidence type="ECO:0000313" key="3">
    <source>
        <dbReference type="EMBL" id="VAW61977.1"/>
    </source>
</evidence>
<keyword evidence="2" id="KW-0802">TPR repeat</keyword>
<dbReference type="EMBL" id="UOFG01000160">
    <property type="protein sequence ID" value="VAW61977.1"/>
    <property type="molecule type" value="Genomic_DNA"/>
</dbReference>
<sequence length="200" mass="22865">MKCSFIGYFKPAVILLSALLLFSCSSEPVKEIPDKASEKKNIIVIDAAVKEQFNTALAALKSENYDEAIRILENVIALEKRVPAPYINLAMAYEKKNRLKKTERYLLDAVKIDLSHPVANNQLGLLYRKQGKFADARKAYTNALINHPDYLPVIKNLGILCELYLRDLACASQQYEHYQSLQPDDKTMKIWISDLNQRMR</sequence>
<dbReference type="SUPFAM" id="SSF48452">
    <property type="entry name" value="TPR-like"/>
    <property type="match status" value="1"/>
</dbReference>
<dbReference type="PROSITE" id="PS51257">
    <property type="entry name" value="PROKAR_LIPOPROTEIN"/>
    <property type="match status" value="1"/>
</dbReference>
<gene>
    <name evidence="3" type="ORF">MNBD_GAMMA11-686</name>
</gene>
<reference evidence="3" key="1">
    <citation type="submission" date="2018-06" db="EMBL/GenBank/DDBJ databases">
        <authorList>
            <person name="Zhirakovskaya E."/>
        </authorList>
    </citation>
    <scope>NUCLEOTIDE SEQUENCE</scope>
</reference>
<dbReference type="Pfam" id="PF07719">
    <property type="entry name" value="TPR_2"/>
    <property type="match status" value="1"/>
</dbReference>
<dbReference type="SMART" id="SM00028">
    <property type="entry name" value="TPR"/>
    <property type="match status" value="3"/>
</dbReference>